<evidence type="ECO:0000313" key="2">
    <source>
        <dbReference type="EMBL" id="CAL5975202.1"/>
    </source>
</evidence>
<sequence>MLISVTSHSGLSLIPGYFPVQIFLVRSRNPPENGNSFVVMTQRTTPRAHISVLLPYCSALHICGLRQYGVPVSVCACSSILDTPKSASLKTILSSYLCTRILSGFTSL</sequence>
<protein>
    <submittedName>
        <fullName evidence="2">Hypothetical_protein</fullName>
    </submittedName>
</protein>
<dbReference type="EMBL" id="CATOUU010000386">
    <property type="protein sequence ID" value="CAI9927760.1"/>
    <property type="molecule type" value="Genomic_DNA"/>
</dbReference>
<gene>
    <name evidence="1" type="ORF">HINF_LOCUS15405</name>
    <name evidence="2" type="ORF">HINF_LOCUS3214</name>
</gene>
<dbReference type="Proteomes" id="UP001642409">
    <property type="component" value="Unassembled WGS sequence"/>
</dbReference>
<evidence type="ECO:0000313" key="3">
    <source>
        <dbReference type="Proteomes" id="UP001642409"/>
    </source>
</evidence>
<keyword evidence="3" id="KW-1185">Reference proteome</keyword>
<name>A0AA86TTG1_9EUKA</name>
<organism evidence="1">
    <name type="scientific">Hexamita inflata</name>
    <dbReference type="NCBI Taxonomy" id="28002"/>
    <lineage>
        <taxon>Eukaryota</taxon>
        <taxon>Metamonada</taxon>
        <taxon>Diplomonadida</taxon>
        <taxon>Hexamitidae</taxon>
        <taxon>Hexamitinae</taxon>
        <taxon>Hexamita</taxon>
    </lineage>
</organism>
<dbReference type="EMBL" id="CAXDID020000006">
    <property type="protein sequence ID" value="CAL5975202.1"/>
    <property type="molecule type" value="Genomic_DNA"/>
</dbReference>
<reference evidence="1" key="1">
    <citation type="submission" date="2023-06" db="EMBL/GenBank/DDBJ databases">
        <authorList>
            <person name="Kurt Z."/>
        </authorList>
    </citation>
    <scope>NUCLEOTIDE SEQUENCE</scope>
</reference>
<dbReference type="AlphaFoldDB" id="A0AA86TTG1"/>
<comment type="caution">
    <text evidence="1">The sequence shown here is derived from an EMBL/GenBank/DDBJ whole genome shotgun (WGS) entry which is preliminary data.</text>
</comment>
<proteinExistence type="predicted"/>
<reference evidence="2 3" key="2">
    <citation type="submission" date="2024-07" db="EMBL/GenBank/DDBJ databases">
        <authorList>
            <person name="Akdeniz Z."/>
        </authorList>
    </citation>
    <scope>NUCLEOTIDE SEQUENCE [LARGE SCALE GENOMIC DNA]</scope>
</reference>
<accession>A0AA86TTG1</accession>
<evidence type="ECO:0000313" key="1">
    <source>
        <dbReference type="EMBL" id="CAI9927760.1"/>
    </source>
</evidence>